<dbReference type="InterPro" id="IPR011009">
    <property type="entry name" value="Kinase-like_dom_sf"/>
</dbReference>
<organism evidence="2 3">
    <name type="scientific">Pullulanibacillus pueri</name>
    <dbReference type="NCBI Taxonomy" id="1437324"/>
    <lineage>
        <taxon>Bacteria</taxon>
        <taxon>Bacillati</taxon>
        <taxon>Bacillota</taxon>
        <taxon>Bacilli</taxon>
        <taxon>Bacillales</taxon>
        <taxon>Sporolactobacillaceae</taxon>
        <taxon>Pullulanibacillus</taxon>
    </lineage>
</organism>
<dbReference type="InterPro" id="IPR000719">
    <property type="entry name" value="Prot_kinase_dom"/>
</dbReference>
<reference evidence="2" key="2">
    <citation type="submission" date="2020-09" db="EMBL/GenBank/DDBJ databases">
        <authorList>
            <person name="Sun Q."/>
            <person name="Zhou Y."/>
        </authorList>
    </citation>
    <scope>NUCLEOTIDE SEQUENCE</scope>
    <source>
        <strain evidence="2">CGMCC 1.12777</strain>
    </source>
</reference>
<dbReference type="PANTHER" id="PTHR21310:SF15">
    <property type="entry name" value="AMINOGLYCOSIDE PHOSPHOTRANSFERASE DOMAIN-CONTAINING PROTEIN"/>
    <property type="match status" value="1"/>
</dbReference>
<feature type="domain" description="Protein kinase" evidence="1">
    <location>
        <begin position="28"/>
        <end position="323"/>
    </location>
</feature>
<dbReference type="Pfam" id="PF01636">
    <property type="entry name" value="APH"/>
    <property type="match status" value="1"/>
</dbReference>
<dbReference type="InterPro" id="IPR051678">
    <property type="entry name" value="AGP_Transferase"/>
</dbReference>
<dbReference type="InterPro" id="IPR002575">
    <property type="entry name" value="Aminoglycoside_PTrfase"/>
</dbReference>
<dbReference type="GO" id="GO:0005524">
    <property type="term" value="F:ATP binding"/>
    <property type="evidence" value="ECO:0007669"/>
    <property type="project" value="InterPro"/>
</dbReference>
<name>A0A8J2ZU32_9BACL</name>
<evidence type="ECO:0000259" key="1">
    <source>
        <dbReference type="PROSITE" id="PS50011"/>
    </source>
</evidence>
<dbReference type="Proteomes" id="UP000656813">
    <property type="component" value="Unassembled WGS sequence"/>
</dbReference>
<dbReference type="PANTHER" id="PTHR21310">
    <property type="entry name" value="AMINOGLYCOSIDE PHOSPHOTRANSFERASE-RELATED-RELATED"/>
    <property type="match status" value="1"/>
</dbReference>
<dbReference type="SUPFAM" id="SSF56112">
    <property type="entry name" value="Protein kinase-like (PK-like)"/>
    <property type="match status" value="1"/>
</dbReference>
<accession>A0A8J2ZU32</accession>
<protein>
    <recommendedName>
        <fullName evidence="1">Protein kinase domain-containing protein</fullName>
    </recommendedName>
</protein>
<reference evidence="2" key="1">
    <citation type="journal article" date="2014" name="Int. J. Syst. Evol. Microbiol.">
        <title>Complete genome sequence of Corynebacterium casei LMG S-19264T (=DSM 44701T), isolated from a smear-ripened cheese.</title>
        <authorList>
            <consortium name="US DOE Joint Genome Institute (JGI-PGF)"/>
            <person name="Walter F."/>
            <person name="Albersmeier A."/>
            <person name="Kalinowski J."/>
            <person name="Ruckert C."/>
        </authorList>
    </citation>
    <scope>NUCLEOTIDE SEQUENCE</scope>
    <source>
        <strain evidence="2">CGMCC 1.12777</strain>
    </source>
</reference>
<comment type="caution">
    <text evidence="2">The sequence shown here is derived from an EMBL/GenBank/DDBJ whole genome shotgun (WGS) entry which is preliminary data.</text>
</comment>
<evidence type="ECO:0000313" key="3">
    <source>
        <dbReference type="Proteomes" id="UP000656813"/>
    </source>
</evidence>
<sequence length="323" mass="37277">MKSITKAVLSNEDIHNIVTEHFGKETRTLAIEELTGGFFNTAYLLTLDNHFKVVLKVSPPHNVKVLRCERNIMKSEIAVLQLLKQQTDIPVPEVYAYHSRMNPCDHDYFLMEYISGVPLDQLYEQLTQEEFNVINQHLGILIKKIHNITGASFGYIFSDKRRFNTWGDAFIAFIRDLILDAAEANIELPIDGTDLINLIKSKKAFLDTVRTPRLVHRDLWWGNIFIEPKTLKITGITDCERSLFGDPLMDFVFGFVVDNKGFHNGYGHGSFSPDETERLNLYTVYSLLLILVEGHYRQLKGNEQEEARVRQSLLEKLHHIERN</sequence>
<proteinExistence type="predicted"/>
<dbReference type="Gene3D" id="3.30.200.20">
    <property type="entry name" value="Phosphorylase Kinase, domain 1"/>
    <property type="match status" value="1"/>
</dbReference>
<gene>
    <name evidence="2" type="ORF">GCM10007096_10460</name>
</gene>
<dbReference type="EMBL" id="BMFV01000005">
    <property type="protein sequence ID" value="GGH77891.1"/>
    <property type="molecule type" value="Genomic_DNA"/>
</dbReference>
<evidence type="ECO:0000313" key="2">
    <source>
        <dbReference type="EMBL" id="GGH77891.1"/>
    </source>
</evidence>
<dbReference type="RefSeq" id="WP_188496341.1">
    <property type="nucleotide sequence ID" value="NZ_BMFV01000005.1"/>
</dbReference>
<keyword evidence="3" id="KW-1185">Reference proteome</keyword>
<dbReference type="GO" id="GO:0004672">
    <property type="term" value="F:protein kinase activity"/>
    <property type="evidence" value="ECO:0007669"/>
    <property type="project" value="InterPro"/>
</dbReference>
<dbReference type="PROSITE" id="PS50011">
    <property type="entry name" value="PROTEIN_KINASE_DOM"/>
    <property type="match status" value="1"/>
</dbReference>
<dbReference type="Gene3D" id="3.90.1200.10">
    <property type="match status" value="1"/>
</dbReference>
<dbReference type="AlphaFoldDB" id="A0A8J2ZU32"/>